<comment type="subcellular location">
    <subcellularLocation>
        <location evidence="1 7">Nucleus</location>
    </subcellularLocation>
</comment>
<comment type="subunit">
    <text evidence="7">Component of the SMC5-SMC6 complex.</text>
</comment>
<reference evidence="9 10" key="1">
    <citation type="journal article" date="2021" name="BMC Biol.">
        <title>Horizontally acquired antibacterial genes associated with adaptive radiation of ladybird beetles.</title>
        <authorList>
            <person name="Li H.S."/>
            <person name="Tang X.F."/>
            <person name="Huang Y.H."/>
            <person name="Xu Z.Y."/>
            <person name="Chen M.L."/>
            <person name="Du X.Y."/>
            <person name="Qiu B.Y."/>
            <person name="Chen P.T."/>
            <person name="Zhang W."/>
            <person name="Slipinski A."/>
            <person name="Escalona H.E."/>
            <person name="Waterhouse R.M."/>
            <person name="Zwick A."/>
            <person name="Pang H."/>
        </authorList>
    </citation>
    <scope>NUCLEOTIDE SEQUENCE [LARGE SCALE GENOMIC DNA]</scope>
    <source>
        <strain evidence="9">SYSU2018</strain>
    </source>
</reference>
<dbReference type="InterPro" id="IPR014854">
    <property type="entry name" value="Nse4_C"/>
</dbReference>
<feature type="domain" description="Non-structural maintenance of chromosome element 4 C-terminal" evidence="8">
    <location>
        <begin position="134"/>
        <end position="212"/>
    </location>
</feature>
<evidence type="ECO:0000256" key="3">
    <source>
        <dbReference type="ARBA" id="ARBA00022763"/>
    </source>
</evidence>
<dbReference type="Pfam" id="PF08743">
    <property type="entry name" value="Nse4_C"/>
    <property type="match status" value="1"/>
</dbReference>
<dbReference type="GO" id="GO:0006281">
    <property type="term" value="P:DNA repair"/>
    <property type="evidence" value="ECO:0007669"/>
    <property type="project" value="UniProtKB-UniRule"/>
</dbReference>
<evidence type="ECO:0000256" key="5">
    <source>
        <dbReference type="ARBA" id="ARBA00023204"/>
    </source>
</evidence>
<keyword evidence="6 7" id="KW-0539">Nucleus</keyword>
<evidence type="ECO:0000256" key="6">
    <source>
        <dbReference type="ARBA" id="ARBA00023242"/>
    </source>
</evidence>
<organism evidence="9 10">
    <name type="scientific">Cryptolaemus montrouzieri</name>
    <dbReference type="NCBI Taxonomy" id="559131"/>
    <lineage>
        <taxon>Eukaryota</taxon>
        <taxon>Metazoa</taxon>
        <taxon>Ecdysozoa</taxon>
        <taxon>Arthropoda</taxon>
        <taxon>Hexapoda</taxon>
        <taxon>Insecta</taxon>
        <taxon>Pterygota</taxon>
        <taxon>Neoptera</taxon>
        <taxon>Endopterygota</taxon>
        <taxon>Coleoptera</taxon>
        <taxon>Polyphaga</taxon>
        <taxon>Cucujiformia</taxon>
        <taxon>Coccinelloidea</taxon>
        <taxon>Coccinellidae</taxon>
        <taxon>Scymninae</taxon>
        <taxon>Scymnini</taxon>
        <taxon>Cryptolaemus</taxon>
    </lineage>
</organism>
<comment type="similarity">
    <text evidence="2 7">Belongs to the NSE4 family.</text>
</comment>
<dbReference type="InterPro" id="IPR027786">
    <property type="entry name" value="Nse4/EID"/>
</dbReference>
<keyword evidence="5 7" id="KW-0234">DNA repair</keyword>
<evidence type="ECO:0000313" key="9">
    <source>
        <dbReference type="EMBL" id="KAL3278743.1"/>
    </source>
</evidence>
<evidence type="ECO:0000256" key="7">
    <source>
        <dbReference type="RuleBase" id="RU365071"/>
    </source>
</evidence>
<evidence type="ECO:0000313" key="10">
    <source>
        <dbReference type="Proteomes" id="UP001516400"/>
    </source>
</evidence>
<dbReference type="Proteomes" id="UP001516400">
    <property type="component" value="Unassembled WGS sequence"/>
</dbReference>
<accession>A0ABD2NJB2</accession>
<dbReference type="GO" id="GO:0006310">
    <property type="term" value="P:DNA recombination"/>
    <property type="evidence" value="ECO:0007669"/>
    <property type="project" value="UniProtKB-UniRule"/>
</dbReference>
<dbReference type="EMBL" id="JABFTP020000124">
    <property type="protein sequence ID" value="KAL3278743.1"/>
    <property type="molecule type" value="Genomic_DNA"/>
</dbReference>
<name>A0ABD2NJB2_9CUCU</name>
<proteinExistence type="inferred from homology"/>
<dbReference type="GO" id="GO:0030915">
    <property type="term" value="C:Smc5-Smc6 complex"/>
    <property type="evidence" value="ECO:0007669"/>
    <property type="project" value="UniProtKB-UniRule"/>
</dbReference>
<sequence length="219" mass="25175">MVLSSSSSILVKCINAVDIATANYEPTEFCESLSNLLKGDDEEYCPTHLLKLLNESRVVIPEISPYENVYGSYELNKIQPVPKKPVKTVIKEKFTKKVLEKVATVDKSEEGIDEIVKGLYAVLMEEYTKNNEQPINYYDYVINTEDFTSTIENMFYCSFLIRDGKARIDLDGDKPTIEPITKKEMKKFREEGGVNSQIITTITMDDWETYKRKDFCRSI</sequence>
<gene>
    <name evidence="9" type="ORF">HHI36_016271</name>
</gene>
<keyword evidence="4 7" id="KW-0233">DNA recombination</keyword>
<comment type="caution">
    <text evidence="9">The sequence shown here is derived from an EMBL/GenBank/DDBJ whole genome shotgun (WGS) entry which is preliminary data.</text>
</comment>
<evidence type="ECO:0000256" key="1">
    <source>
        <dbReference type="ARBA" id="ARBA00004123"/>
    </source>
</evidence>
<evidence type="ECO:0000256" key="2">
    <source>
        <dbReference type="ARBA" id="ARBA00008997"/>
    </source>
</evidence>
<dbReference type="GO" id="GO:0005634">
    <property type="term" value="C:nucleus"/>
    <property type="evidence" value="ECO:0007669"/>
    <property type="project" value="UniProtKB-SubCell"/>
</dbReference>
<keyword evidence="3 7" id="KW-0227">DNA damage</keyword>
<dbReference type="AlphaFoldDB" id="A0ABD2NJB2"/>
<keyword evidence="10" id="KW-1185">Reference proteome</keyword>
<evidence type="ECO:0000256" key="4">
    <source>
        <dbReference type="ARBA" id="ARBA00023172"/>
    </source>
</evidence>
<comment type="function">
    <text evidence="7">Component of the SMC5-SMC6 complex, that promotes sister chromatid alignment after DNA damage and facilitates double-stranded DNA breaks (DSBs) repair via homologous recombination between sister chromatids.</text>
</comment>
<evidence type="ECO:0000259" key="8">
    <source>
        <dbReference type="Pfam" id="PF08743"/>
    </source>
</evidence>
<dbReference type="PANTHER" id="PTHR16140:SF0">
    <property type="entry name" value="NON-STRUCTURAL MAINTENANCE OF CHROMOSOMES ELEMENT 4"/>
    <property type="match status" value="1"/>
</dbReference>
<protein>
    <recommendedName>
        <fullName evidence="7">Non-structural maintenance of chromosomes element 4</fullName>
    </recommendedName>
</protein>
<dbReference type="PANTHER" id="PTHR16140">
    <property type="entry name" value="NON-STRUCTURAL MAINTENANCE OF CHROMOSOMES ELEMENT 4"/>
    <property type="match status" value="1"/>
</dbReference>